<dbReference type="EC" id="3.1.21.-" evidence="1"/>
<evidence type="ECO:0000313" key="1">
    <source>
        <dbReference type="EMBL" id="MBU3826459.1"/>
    </source>
</evidence>
<dbReference type="PANTHER" id="PTHR38733">
    <property type="entry name" value="PROTEIN MCRC"/>
    <property type="match status" value="1"/>
</dbReference>
<dbReference type="GO" id="GO:0016787">
    <property type="term" value="F:hydrolase activity"/>
    <property type="evidence" value="ECO:0007669"/>
    <property type="project" value="UniProtKB-KW"/>
</dbReference>
<keyword evidence="1" id="KW-0378">Hydrolase</keyword>
<comment type="caution">
    <text evidence="1">The sequence shown here is derived from an EMBL/GenBank/DDBJ whole genome shotgun (WGS) entry which is preliminary data.</text>
</comment>
<reference evidence="1" key="2">
    <citation type="submission" date="2021-04" db="EMBL/GenBank/DDBJ databases">
        <authorList>
            <person name="Gilroy R."/>
        </authorList>
    </citation>
    <scope>NUCLEOTIDE SEQUENCE</scope>
    <source>
        <strain evidence="1">687</strain>
    </source>
</reference>
<dbReference type="GO" id="GO:0004519">
    <property type="term" value="F:endonuclease activity"/>
    <property type="evidence" value="ECO:0007669"/>
    <property type="project" value="UniProtKB-KW"/>
</dbReference>
<organism evidence="1 2">
    <name type="scientific">Candidatus Anaerobiospirillum merdipullorum</name>
    <dbReference type="NCBI Taxonomy" id="2838450"/>
    <lineage>
        <taxon>Bacteria</taxon>
        <taxon>Pseudomonadati</taxon>
        <taxon>Pseudomonadota</taxon>
        <taxon>Gammaproteobacteria</taxon>
        <taxon>Aeromonadales</taxon>
        <taxon>Succinivibrionaceae</taxon>
        <taxon>Anaerobiospirillum</taxon>
    </lineage>
</organism>
<keyword evidence="1" id="KW-0540">Nuclease</keyword>
<name>A0A9E2NTF0_9GAMM</name>
<dbReference type="EMBL" id="JAHLFG010000034">
    <property type="protein sequence ID" value="MBU3826459.1"/>
    <property type="molecule type" value="Genomic_DNA"/>
</dbReference>
<proteinExistence type="predicted"/>
<dbReference type="InterPro" id="IPR019292">
    <property type="entry name" value="McrC"/>
</dbReference>
<reference evidence="1" key="1">
    <citation type="journal article" date="2021" name="PeerJ">
        <title>Extensive microbial diversity within the chicken gut microbiome revealed by metagenomics and culture.</title>
        <authorList>
            <person name="Gilroy R."/>
            <person name="Ravi A."/>
            <person name="Getino M."/>
            <person name="Pursley I."/>
            <person name="Horton D.L."/>
            <person name="Alikhan N.F."/>
            <person name="Baker D."/>
            <person name="Gharbi K."/>
            <person name="Hall N."/>
            <person name="Watson M."/>
            <person name="Adriaenssens E.M."/>
            <person name="Foster-Nyarko E."/>
            <person name="Jarju S."/>
            <person name="Secka A."/>
            <person name="Antonio M."/>
            <person name="Oren A."/>
            <person name="Chaudhuri R.R."/>
            <person name="La Ragione R."/>
            <person name="Hildebrand F."/>
            <person name="Pallen M.J."/>
        </authorList>
    </citation>
    <scope>NUCLEOTIDE SEQUENCE</scope>
    <source>
        <strain evidence="1">687</strain>
    </source>
</reference>
<evidence type="ECO:0000313" key="2">
    <source>
        <dbReference type="Proteomes" id="UP000824150"/>
    </source>
</evidence>
<accession>A0A9E2NTF0</accession>
<protein>
    <submittedName>
        <fullName evidence="1">5-methylcytosine-specific restriction endonuclease system specificity protein McrC</fullName>
        <ecNumber evidence="1">3.1.21.-</ecNumber>
    </submittedName>
</protein>
<dbReference type="PANTHER" id="PTHR38733:SF1">
    <property type="entry name" value="TYPE IV METHYL-DIRECTED RESTRICTION ENZYME ECOKMCRBC"/>
    <property type="match status" value="1"/>
</dbReference>
<gene>
    <name evidence="1" type="primary">mcrC</name>
    <name evidence="1" type="ORF">IAA31_03100</name>
</gene>
<sequence>MIPIYNIYYMLSYAFRLLQEQGYRDVATEDFHHTGELLAAILCKGVAVQLKRGLYHSYIRQEGPLAAPRGKLEISASLKTPTLYKKQLICTYDEFSPNAYLNRILKTTLLILLRADISKERKKAIRKLLVYFAQVDPLKVQNINWQMQYERNNQTYRMLIEICRLILQGLLQSTADGATRIMHYLDDMHLSKLYEKFILGYYQHEHPEMQVSAPQIAWQVTAGNSALLPRMQTDVVLYSKQNGKRLIIDAKFYGSNLQKKAYAVRSTLLSAHLYQIFTYVKNWPATPDESVAGMLLYAKTDADEQPEGNYIISGHPISVTTLDLSGKFQDIAAKLDAIATQVTT</sequence>
<keyword evidence="1" id="KW-0255">Endonuclease</keyword>
<dbReference type="Proteomes" id="UP000824150">
    <property type="component" value="Unassembled WGS sequence"/>
</dbReference>
<dbReference type="NCBIfam" id="NF007277">
    <property type="entry name" value="PRK09736.1"/>
    <property type="match status" value="1"/>
</dbReference>
<dbReference type="AlphaFoldDB" id="A0A9E2NTF0"/>
<dbReference type="Pfam" id="PF10117">
    <property type="entry name" value="McrBC"/>
    <property type="match status" value="1"/>
</dbReference>